<name>A0ABU3SLL0_9MICO</name>
<evidence type="ECO:0000256" key="1">
    <source>
        <dbReference type="ARBA" id="ARBA00022679"/>
    </source>
</evidence>
<dbReference type="GO" id="GO:0016301">
    <property type="term" value="F:kinase activity"/>
    <property type="evidence" value="ECO:0007669"/>
    <property type="project" value="UniProtKB-KW"/>
</dbReference>
<reference evidence="5 6" key="1">
    <citation type="submission" date="2023-09" db="EMBL/GenBank/DDBJ databases">
        <title>Microbacterium fusihabitans sp. nov., Microbacterium phycihabitans sp. nov., and Microbacterium cervinum sp. nov., isolated from dried seaweeds of beach.</title>
        <authorList>
            <person name="Lee S.D."/>
        </authorList>
    </citation>
    <scope>NUCLEOTIDE SEQUENCE [LARGE SCALE GENOMIC DNA]</scope>
    <source>
        <strain evidence="5 6">KSW2-29</strain>
    </source>
</reference>
<dbReference type="InterPro" id="IPR011611">
    <property type="entry name" value="PfkB_dom"/>
</dbReference>
<dbReference type="InterPro" id="IPR029056">
    <property type="entry name" value="Ribokinase-like"/>
</dbReference>
<accession>A0ABU3SLL0</accession>
<dbReference type="Pfam" id="PF00294">
    <property type="entry name" value="PfkB"/>
    <property type="match status" value="1"/>
</dbReference>
<keyword evidence="1" id="KW-0808">Transferase</keyword>
<comment type="caution">
    <text evidence="5">The sequence shown here is derived from an EMBL/GenBank/DDBJ whole genome shotgun (WGS) entry which is preliminary data.</text>
</comment>
<dbReference type="PROSITE" id="PS00584">
    <property type="entry name" value="PFKB_KINASES_2"/>
    <property type="match status" value="1"/>
</dbReference>
<feature type="region of interest" description="Disordered" evidence="3">
    <location>
        <begin position="286"/>
        <end position="320"/>
    </location>
</feature>
<dbReference type="SUPFAM" id="SSF53613">
    <property type="entry name" value="Ribokinase-like"/>
    <property type="match status" value="1"/>
</dbReference>
<feature type="domain" description="Carbohydrate kinase PfkB" evidence="4">
    <location>
        <begin position="7"/>
        <end position="285"/>
    </location>
</feature>
<protein>
    <submittedName>
        <fullName evidence="5">PfkB family carbohydrate kinase</fullName>
    </submittedName>
</protein>
<dbReference type="Gene3D" id="3.40.1190.20">
    <property type="match status" value="1"/>
</dbReference>
<evidence type="ECO:0000259" key="4">
    <source>
        <dbReference type="Pfam" id="PF00294"/>
    </source>
</evidence>
<evidence type="ECO:0000313" key="5">
    <source>
        <dbReference type="EMBL" id="MDU0345688.1"/>
    </source>
</evidence>
<evidence type="ECO:0000256" key="3">
    <source>
        <dbReference type="SAM" id="MobiDB-lite"/>
    </source>
</evidence>
<dbReference type="EMBL" id="JAWDIT010000002">
    <property type="protein sequence ID" value="MDU0345688.1"/>
    <property type="molecule type" value="Genomic_DNA"/>
</dbReference>
<dbReference type="InterPro" id="IPR052562">
    <property type="entry name" value="Ketohexokinase-related"/>
</dbReference>
<dbReference type="Proteomes" id="UP001261125">
    <property type="component" value="Unassembled WGS sequence"/>
</dbReference>
<keyword evidence="2 5" id="KW-0418">Kinase</keyword>
<proteinExistence type="predicted"/>
<sequence length="320" mass="32442">MSEPRGVFVGLTTLDVVHVVDRAPAPNEKVTATAQFLAAGGPAANAAVTFAALGGEATLVTAIGRGPVAEVIVADLEGHGVRIVDLTPDDRDRAAVSAVSVNPAEAQRSVVSIDATGANVAAPAQADAQALVGDADVVLIDGHHPALAVAVAGAAQTVGVPVVVDAGRWKPVMDDLIDLDPHMLCSDDFRMPGTDTADGSAQELRRRVGVVVTTHGAGAVDYAERDRSAGQVEVPPVDAVDTLGAGDVFHGAYAFAVAAADTDIRERIGFAARIAGRRVATMGPREWLATLGTPSTAAPSPSAPSPSGPSSSEAEKQVRP</sequence>
<dbReference type="PANTHER" id="PTHR42774">
    <property type="entry name" value="PHOSPHOTRANSFERASE SYSTEM TRANSPORT PROTEIN"/>
    <property type="match status" value="1"/>
</dbReference>
<organism evidence="5 6">
    <name type="scientific">Microbacterium phycohabitans</name>
    <dbReference type="NCBI Taxonomy" id="3075993"/>
    <lineage>
        <taxon>Bacteria</taxon>
        <taxon>Bacillati</taxon>
        <taxon>Actinomycetota</taxon>
        <taxon>Actinomycetes</taxon>
        <taxon>Micrococcales</taxon>
        <taxon>Microbacteriaceae</taxon>
        <taxon>Microbacterium</taxon>
    </lineage>
</organism>
<dbReference type="InterPro" id="IPR002173">
    <property type="entry name" value="Carboh/pur_kinase_PfkB_CS"/>
</dbReference>
<dbReference type="PANTHER" id="PTHR42774:SF3">
    <property type="entry name" value="KETOHEXOKINASE"/>
    <property type="match status" value="1"/>
</dbReference>
<evidence type="ECO:0000313" key="6">
    <source>
        <dbReference type="Proteomes" id="UP001261125"/>
    </source>
</evidence>
<keyword evidence="6" id="KW-1185">Reference proteome</keyword>
<gene>
    <name evidence="5" type="ORF">RWH44_08210</name>
</gene>
<dbReference type="RefSeq" id="WP_316004195.1">
    <property type="nucleotide sequence ID" value="NZ_JAWDIT010000002.1"/>
</dbReference>
<evidence type="ECO:0000256" key="2">
    <source>
        <dbReference type="ARBA" id="ARBA00022777"/>
    </source>
</evidence>